<name>A0A5C3KYJ1_COPMA</name>
<protein>
    <recommendedName>
        <fullName evidence="2">BRCT domain-containing protein</fullName>
    </recommendedName>
</protein>
<feature type="compositionally biased region" description="Polar residues" evidence="1">
    <location>
        <begin position="130"/>
        <end position="139"/>
    </location>
</feature>
<feature type="region of interest" description="Disordered" evidence="1">
    <location>
        <begin position="1"/>
        <end position="27"/>
    </location>
</feature>
<dbReference type="SUPFAM" id="SSF52113">
    <property type="entry name" value="BRCT domain"/>
    <property type="match status" value="1"/>
</dbReference>
<proteinExistence type="predicted"/>
<dbReference type="STRING" id="230819.A0A5C3KYJ1"/>
<dbReference type="Pfam" id="PF16589">
    <property type="entry name" value="BRCT_2"/>
    <property type="match status" value="1"/>
</dbReference>
<sequence>MAPAHPSVQPHNIRDDDHDTSDTDPNVNQALFVDPMLGLPLAMFIEKDVGDKDELCQLVTAHGGSIASGYSGVTYILVDPYKTSGQNLYRQYAGKKGKVILDARWIRECIRADKLMTYSTNWAGCKVTGEEQTQQQAPDTNLHHGQQHQQQHDDLTEQEVCSIIVDGMLQSRGHGDPHQSQQVQQAQQQAPQQSNSSPSRSIQHQGMMSYPISAVTAVVVDPMVSFPHVYGHGMHPVPVQGMPHWVAPHMMHPQMMRPVHGHPEQAWDNQAYHQPQHDGMQHAYAVEYRYRETTVPWAAPPTQYYDPSPYDPSYGQATYMPEPAAPEPIEHQNPDVSLQPEQTEHQPEQQQPGLANPSELQPSTGTLGPVDRQRGRKRTRNAPPATPATELVARSAPARSPTPPTRIIKSTYGGNLFTAEDVIYLKKYIDYCQEQGLVLSLREICERIAVKAPHHTFYSWRRYCNKHQIRLNGYAMNQTQEDSPQMDDMEGMMDIEEEDMLSGGPGPSSSRLNPGRGRADSRGRSPTPPRALYRSTTGKGVAFTKEDITYLKRYMKHKEDENGKIDMVSLWKEVSTKAPHHSKASWMKYWRRHKHELTRLDGEIIMPSPPDKKMRYSAQDDIDLAKFFQQKKTGTLDQLFQEFALLKPTHPWKGWQEHHRIHKAKIDHLIAQLDAGELIDLPLDPPAH</sequence>
<keyword evidence="4" id="KW-1185">Reference proteome</keyword>
<reference evidence="3 4" key="1">
    <citation type="journal article" date="2019" name="Nat. Ecol. Evol.">
        <title>Megaphylogeny resolves global patterns of mushroom evolution.</title>
        <authorList>
            <person name="Varga T."/>
            <person name="Krizsan K."/>
            <person name="Foldi C."/>
            <person name="Dima B."/>
            <person name="Sanchez-Garcia M."/>
            <person name="Sanchez-Ramirez S."/>
            <person name="Szollosi G.J."/>
            <person name="Szarkandi J.G."/>
            <person name="Papp V."/>
            <person name="Albert L."/>
            <person name="Andreopoulos W."/>
            <person name="Angelini C."/>
            <person name="Antonin V."/>
            <person name="Barry K.W."/>
            <person name="Bougher N.L."/>
            <person name="Buchanan P."/>
            <person name="Buyck B."/>
            <person name="Bense V."/>
            <person name="Catcheside P."/>
            <person name="Chovatia M."/>
            <person name="Cooper J."/>
            <person name="Damon W."/>
            <person name="Desjardin D."/>
            <person name="Finy P."/>
            <person name="Geml J."/>
            <person name="Haridas S."/>
            <person name="Hughes K."/>
            <person name="Justo A."/>
            <person name="Karasinski D."/>
            <person name="Kautmanova I."/>
            <person name="Kiss B."/>
            <person name="Kocsube S."/>
            <person name="Kotiranta H."/>
            <person name="LaButti K.M."/>
            <person name="Lechner B.E."/>
            <person name="Liimatainen K."/>
            <person name="Lipzen A."/>
            <person name="Lukacs Z."/>
            <person name="Mihaltcheva S."/>
            <person name="Morgado L.N."/>
            <person name="Niskanen T."/>
            <person name="Noordeloos M.E."/>
            <person name="Ohm R.A."/>
            <person name="Ortiz-Santana B."/>
            <person name="Ovrebo C."/>
            <person name="Racz N."/>
            <person name="Riley R."/>
            <person name="Savchenko A."/>
            <person name="Shiryaev A."/>
            <person name="Soop K."/>
            <person name="Spirin V."/>
            <person name="Szebenyi C."/>
            <person name="Tomsovsky M."/>
            <person name="Tulloss R.E."/>
            <person name="Uehling J."/>
            <person name="Grigoriev I.V."/>
            <person name="Vagvolgyi C."/>
            <person name="Papp T."/>
            <person name="Martin F.M."/>
            <person name="Miettinen O."/>
            <person name="Hibbett D.S."/>
            <person name="Nagy L.G."/>
        </authorList>
    </citation>
    <scope>NUCLEOTIDE SEQUENCE [LARGE SCALE GENOMIC DNA]</scope>
    <source>
        <strain evidence="3 4">CBS 121175</strain>
    </source>
</reference>
<dbReference type="InterPro" id="IPR036420">
    <property type="entry name" value="BRCT_dom_sf"/>
</dbReference>
<feature type="compositionally biased region" description="Low complexity" evidence="1">
    <location>
        <begin position="179"/>
        <end position="205"/>
    </location>
</feature>
<feature type="region of interest" description="Disordered" evidence="1">
    <location>
        <begin position="129"/>
        <end position="155"/>
    </location>
</feature>
<feature type="compositionally biased region" description="Low complexity" evidence="1">
    <location>
        <begin position="507"/>
        <end position="516"/>
    </location>
</feature>
<feature type="region of interest" description="Disordered" evidence="1">
    <location>
        <begin position="308"/>
        <end position="407"/>
    </location>
</feature>
<feature type="region of interest" description="Disordered" evidence="1">
    <location>
        <begin position="169"/>
        <end position="205"/>
    </location>
</feature>
<dbReference type="CDD" id="cd00027">
    <property type="entry name" value="BRCT"/>
    <property type="match status" value="1"/>
</dbReference>
<organism evidence="3 4">
    <name type="scientific">Coprinopsis marcescibilis</name>
    <name type="common">Agaric fungus</name>
    <name type="synonym">Psathyrella marcescibilis</name>
    <dbReference type="NCBI Taxonomy" id="230819"/>
    <lineage>
        <taxon>Eukaryota</taxon>
        <taxon>Fungi</taxon>
        <taxon>Dikarya</taxon>
        <taxon>Basidiomycota</taxon>
        <taxon>Agaricomycotina</taxon>
        <taxon>Agaricomycetes</taxon>
        <taxon>Agaricomycetidae</taxon>
        <taxon>Agaricales</taxon>
        <taxon>Agaricineae</taxon>
        <taxon>Psathyrellaceae</taxon>
        <taxon>Coprinopsis</taxon>
    </lineage>
</organism>
<dbReference type="OrthoDB" id="3358963at2759"/>
<dbReference type="Gene3D" id="3.40.50.10190">
    <property type="entry name" value="BRCT domain"/>
    <property type="match status" value="1"/>
</dbReference>
<feature type="region of interest" description="Disordered" evidence="1">
    <location>
        <begin position="498"/>
        <end position="534"/>
    </location>
</feature>
<evidence type="ECO:0000313" key="3">
    <source>
        <dbReference type="EMBL" id="TFK25250.1"/>
    </source>
</evidence>
<evidence type="ECO:0000313" key="4">
    <source>
        <dbReference type="Proteomes" id="UP000307440"/>
    </source>
</evidence>
<evidence type="ECO:0000256" key="1">
    <source>
        <dbReference type="SAM" id="MobiDB-lite"/>
    </source>
</evidence>
<dbReference type="PROSITE" id="PS50172">
    <property type="entry name" value="BRCT"/>
    <property type="match status" value="1"/>
</dbReference>
<dbReference type="EMBL" id="ML210189">
    <property type="protein sequence ID" value="TFK25250.1"/>
    <property type="molecule type" value="Genomic_DNA"/>
</dbReference>
<accession>A0A5C3KYJ1</accession>
<dbReference type="AlphaFoldDB" id="A0A5C3KYJ1"/>
<dbReference type="InterPro" id="IPR001357">
    <property type="entry name" value="BRCT_dom"/>
</dbReference>
<feature type="compositionally biased region" description="Basic and acidic residues" evidence="1">
    <location>
        <begin position="12"/>
        <end position="21"/>
    </location>
</feature>
<gene>
    <name evidence="3" type="ORF">FA15DRAFT_668790</name>
</gene>
<dbReference type="Proteomes" id="UP000307440">
    <property type="component" value="Unassembled WGS sequence"/>
</dbReference>
<evidence type="ECO:0000259" key="2">
    <source>
        <dbReference type="PROSITE" id="PS50172"/>
    </source>
</evidence>
<feature type="domain" description="BRCT" evidence="2">
    <location>
        <begin position="51"/>
        <end position="116"/>
    </location>
</feature>